<sequence length="126" mass="14169">HFPPFPNFEVPLLDKTELNTVADSYPALVSLLENISLSKVLQIPFNLDKAVTLPEKSINIDVDSEAKFKQIMWEYVIEGLDKITDADLRKLRGDIFMKIALQRTAAMSAYATVDDAPQKILYSLIA</sequence>
<feature type="non-terminal residue" evidence="1">
    <location>
        <position position="126"/>
    </location>
</feature>
<proteinExistence type="predicted"/>
<protein>
    <submittedName>
        <fullName evidence="1">Uncharacterized protein</fullName>
    </submittedName>
</protein>
<dbReference type="Proteomes" id="UP000298340">
    <property type="component" value="Unassembled WGS sequence"/>
</dbReference>
<dbReference type="EMBL" id="QWDN01000619">
    <property type="protein sequence ID" value="TEB41051.1"/>
    <property type="molecule type" value="Genomic_DNA"/>
</dbReference>
<comment type="caution">
    <text evidence="1">The sequence shown here is derived from an EMBL/GenBank/DDBJ whole genome shotgun (WGS) entry which is preliminary data.</text>
</comment>
<name>A0A4Y7U458_9FLAO</name>
<evidence type="ECO:0000313" key="2">
    <source>
        <dbReference type="Proteomes" id="UP000298340"/>
    </source>
</evidence>
<gene>
    <name evidence="1" type="ORF">D0809_27495</name>
</gene>
<dbReference type="RefSeq" id="WP_170208143.1">
    <property type="nucleotide sequence ID" value="NZ_QWDN01000619.1"/>
</dbReference>
<feature type="non-terminal residue" evidence="1">
    <location>
        <position position="1"/>
    </location>
</feature>
<reference evidence="1 2" key="1">
    <citation type="journal article" date="2018" name="Syst. Appl. Microbiol.">
        <title>Flavobacterium circumlabens sp. nov. and Flavobacterium cupreum sp. nov., two psychrotrophic species isolated from Antarctic environmental samples.</title>
        <authorList>
            <person name="Kralova S."/>
            <person name="Busse H.J."/>
            <person name="Svec P."/>
            <person name="Maslanova I."/>
            <person name="Stankova E."/>
            <person name="Bartak M."/>
            <person name="Sedlacek I."/>
        </authorList>
    </citation>
    <scope>NUCLEOTIDE SEQUENCE [LARGE SCALE GENOMIC DNA]</scope>
    <source>
        <strain evidence="1 2">CCM 8828</strain>
    </source>
</reference>
<organism evidence="1 2">
    <name type="scientific">Flavobacterium circumlabens</name>
    <dbReference type="NCBI Taxonomy" id="2133765"/>
    <lineage>
        <taxon>Bacteria</taxon>
        <taxon>Pseudomonadati</taxon>
        <taxon>Bacteroidota</taxon>
        <taxon>Flavobacteriia</taxon>
        <taxon>Flavobacteriales</taxon>
        <taxon>Flavobacteriaceae</taxon>
        <taxon>Flavobacterium</taxon>
    </lineage>
</organism>
<evidence type="ECO:0000313" key="1">
    <source>
        <dbReference type="EMBL" id="TEB41051.1"/>
    </source>
</evidence>
<dbReference type="AlphaFoldDB" id="A0A4Y7U458"/>
<accession>A0A4Y7U458</accession>